<dbReference type="InterPro" id="IPR044770">
    <property type="entry name" value="MFS_spinster-like"/>
</dbReference>
<proteinExistence type="predicted"/>
<evidence type="ECO:0000313" key="9">
    <source>
        <dbReference type="Proteomes" id="UP000295727"/>
    </source>
</evidence>
<dbReference type="AlphaFoldDB" id="A0A4P7D5J1"/>
<feature type="transmembrane region" description="Helical" evidence="6">
    <location>
        <begin position="277"/>
        <end position="299"/>
    </location>
</feature>
<evidence type="ECO:0000256" key="4">
    <source>
        <dbReference type="ARBA" id="ARBA00022989"/>
    </source>
</evidence>
<dbReference type="RefSeq" id="WP_134760031.1">
    <property type="nucleotide sequence ID" value="NZ_CP038152.1"/>
</dbReference>
<feature type="domain" description="Major facilitator superfamily (MFS) profile" evidence="7">
    <location>
        <begin position="26"/>
        <end position="426"/>
    </location>
</feature>
<feature type="transmembrane region" description="Helical" evidence="6">
    <location>
        <begin position="21"/>
        <end position="41"/>
    </location>
</feature>
<evidence type="ECO:0000256" key="1">
    <source>
        <dbReference type="ARBA" id="ARBA00004141"/>
    </source>
</evidence>
<feature type="transmembrane region" description="Helical" evidence="6">
    <location>
        <begin position="61"/>
        <end position="81"/>
    </location>
</feature>
<keyword evidence="3 6" id="KW-0812">Transmembrane</keyword>
<comment type="subcellular location">
    <subcellularLocation>
        <location evidence="1">Membrane</location>
        <topology evidence="1">Multi-pass membrane protein</topology>
    </subcellularLocation>
</comment>
<evidence type="ECO:0000256" key="3">
    <source>
        <dbReference type="ARBA" id="ARBA00022692"/>
    </source>
</evidence>
<dbReference type="GO" id="GO:0016020">
    <property type="term" value="C:membrane"/>
    <property type="evidence" value="ECO:0007669"/>
    <property type="project" value="UniProtKB-SubCell"/>
</dbReference>
<gene>
    <name evidence="8" type="ORF">E1956_43390</name>
</gene>
<keyword evidence="9" id="KW-1185">Reference proteome</keyword>
<feature type="transmembrane region" description="Helical" evidence="6">
    <location>
        <begin position="181"/>
        <end position="200"/>
    </location>
</feature>
<feature type="transmembrane region" description="Helical" evidence="6">
    <location>
        <begin position="335"/>
        <end position="353"/>
    </location>
</feature>
<dbReference type="InterPro" id="IPR020846">
    <property type="entry name" value="MFS_dom"/>
</dbReference>
<dbReference type="Proteomes" id="UP000295727">
    <property type="component" value="Plasmid unnamed1"/>
</dbReference>
<evidence type="ECO:0000259" key="7">
    <source>
        <dbReference type="PROSITE" id="PS50850"/>
    </source>
</evidence>
<sequence length="437" mass="45947">MHIPRADALAKHDRAMRTTPHPYTWVVLVLTIGLMLSDYMSRQVLNAVFPALKAVWHLSDAQLGSFNSVVALMVGVLTLPLSILADRWGRVRSIVLMAALWSLATLGCALSTSYGNMLLARALVGLGEASYGAVGPALIMGIFPAHLRSSLTASFMAGAALGSVIGMALGGVIMAHLGWRWAFGTMAGFGIVLVVLYRAVVTEARLAPHRIETACRAAPGRMRLAQSARIVFEGLFASVSARFAYLGSGLQVFVGGALYAWLPSYLNRYYGMPPARAGVMAAGFVLINGLGMVLCGMLVDRASKGDPTRKWGIALAYCAMSALLLAVAFRVPDGTLQLVLIAAAMFVVSGTNGPSGAMVANVTPAAIHGSVFATLTLANSLLGMAPGPFVTGFVADRIGLHGALQVLPCVGLVSMLAFALGKRYYAGDLERARRAHA</sequence>
<feature type="transmembrane region" description="Helical" evidence="6">
    <location>
        <begin position="155"/>
        <end position="175"/>
    </location>
</feature>
<evidence type="ECO:0000256" key="2">
    <source>
        <dbReference type="ARBA" id="ARBA00022448"/>
    </source>
</evidence>
<dbReference type="PANTHER" id="PTHR23505:SF79">
    <property type="entry name" value="PROTEIN SPINSTER"/>
    <property type="match status" value="1"/>
</dbReference>
<keyword evidence="5 6" id="KW-0472">Membrane</keyword>
<dbReference type="SUPFAM" id="SSF103473">
    <property type="entry name" value="MFS general substrate transporter"/>
    <property type="match status" value="1"/>
</dbReference>
<feature type="transmembrane region" description="Helical" evidence="6">
    <location>
        <begin position="93"/>
        <end position="112"/>
    </location>
</feature>
<feature type="transmembrane region" description="Helical" evidence="6">
    <location>
        <begin position="118"/>
        <end position="143"/>
    </location>
</feature>
<feature type="transmembrane region" description="Helical" evidence="6">
    <location>
        <begin position="311"/>
        <end position="329"/>
    </location>
</feature>
<dbReference type="PANTHER" id="PTHR23505">
    <property type="entry name" value="SPINSTER"/>
    <property type="match status" value="1"/>
</dbReference>
<keyword evidence="4 6" id="KW-1133">Transmembrane helix</keyword>
<evidence type="ECO:0000313" key="8">
    <source>
        <dbReference type="EMBL" id="QBR04036.1"/>
    </source>
</evidence>
<reference evidence="8 9" key="1">
    <citation type="submission" date="2019-03" db="EMBL/GenBank/DDBJ databases">
        <title>Paraburkholderia sp. 7MH5, isolated from subtropical forest soil.</title>
        <authorList>
            <person name="Gao Z.-H."/>
            <person name="Qiu L.-H."/>
        </authorList>
    </citation>
    <scope>NUCLEOTIDE SEQUENCE [LARGE SCALE GENOMIC DNA]</scope>
    <source>
        <strain evidence="8 9">7MH5</strain>
        <plasmid evidence="8 9">unnamed1</plasmid>
    </source>
</reference>
<dbReference type="PROSITE" id="PS50850">
    <property type="entry name" value="MFS"/>
    <property type="match status" value="1"/>
</dbReference>
<name>A0A4P7D5J1_9BURK</name>
<dbReference type="EMBL" id="CP038152">
    <property type="protein sequence ID" value="QBR04036.1"/>
    <property type="molecule type" value="Genomic_DNA"/>
</dbReference>
<feature type="transmembrane region" description="Helical" evidence="6">
    <location>
        <begin position="398"/>
        <end position="421"/>
    </location>
</feature>
<geneLocation type="plasmid" evidence="8 9">
    <name>unnamed1</name>
</geneLocation>
<evidence type="ECO:0000256" key="5">
    <source>
        <dbReference type="ARBA" id="ARBA00023136"/>
    </source>
</evidence>
<dbReference type="InterPro" id="IPR011701">
    <property type="entry name" value="MFS"/>
</dbReference>
<evidence type="ECO:0000256" key="6">
    <source>
        <dbReference type="SAM" id="Phobius"/>
    </source>
</evidence>
<dbReference type="Gene3D" id="1.20.1250.20">
    <property type="entry name" value="MFS general substrate transporter like domains"/>
    <property type="match status" value="2"/>
</dbReference>
<protein>
    <submittedName>
        <fullName evidence="8">MFS transporter</fullName>
    </submittedName>
</protein>
<feature type="transmembrane region" description="Helical" evidence="6">
    <location>
        <begin position="365"/>
        <end position="386"/>
    </location>
</feature>
<dbReference type="OrthoDB" id="7002695at2"/>
<organism evidence="8 9">
    <name type="scientific">Paraburkholderia pallida</name>
    <dbReference type="NCBI Taxonomy" id="2547399"/>
    <lineage>
        <taxon>Bacteria</taxon>
        <taxon>Pseudomonadati</taxon>
        <taxon>Pseudomonadota</taxon>
        <taxon>Betaproteobacteria</taxon>
        <taxon>Burkholderiales</taxon>
        <taxon>Burkholderiaceae</taxon>
        <taxon>Paraburkholderia</taxon>
    </lineage>
</organism>
<feature type="transmembrane region" description="Helical" evidence="6">
    <location>
        <begin position="243"/>
        <end position="262"/>
    </location>
</feature>
<accession>A0A4P7D5J1</accession>
<dbReference type="InterPro" id="IPR036259">
    <property type="entry name" value="MFS_trans_sf"/>
</dbReference>
<keyword evidence="2" id="KW-0813">Transport</keyword>
<dbReference type="KEGG" id="ppai:E1956_43390"/>
<keyword evidence="8" id="KW-0614">Plasmid</keyword>
<dbReference type="Pfam" id="PF07690">
    <property type="entry name" value="MFS_1"/>
    <property type="match status" value="1"/>
</dbReference>
<dbReference type="GO" id="GO:0022857">
    <property type="term" value="F:transmembrane transporter activity"/>
    <property type="evidence" value="ECO:0007669"/>
    <property type="project" value="InterPro"/>
</dbReference>